<dbReference type="AlphaFoldDB" id="A0AA36APU5"/>
<evidence type="ECO:0000313" key="2">
    <source>
        <dbReference type="Proteomes" id="UP001162480"/>
    </source>
</evidence>
<protein>
    <submittedName>
        <fullName evidence="1">Uncharacterized protein</fullName>
    </submittedName>
</protein>
<keyword evidence="2" id="KW-1185">Reference proteome</keyword>
<evidence type="ECO:0000313" key="1">
    <source>
        <dbReference type="EMBL" id="CAI9720135.1"/>
    </source>
</evidence>
<dbReference type="InterPro" id="IPR011044">
    <property type="entry name" value="Quino_amine_DH_bsu"/>
</dbReference>
<name>A0AA36APU5_OCTVU</name>
<reference evidence="1" key="1">
    <citation type="submission" date="2023-08" db="EMBL/GenBank/DDBJ databases">
        <authorList>
            <person name="Alioto T."/>
            <person name="Alioto T."/>
            <person name="Gomez Garrido J."/>
        </authorList>
    </citation>
    <scope>NUCLEOTIDE SEQUENCE</scope>
</reference>
<gene>
    <name evidence="1" type="ORF">OCTVUL_1B016186</name>
</gene>
<sequence length="440" mass="52081">MNSKGFLVCYRENKEFQCITCPELMKGPLMKVHTDYIKLCHVVSNKCLALTTNGNKREVHILLIKDDKADIIERISLGHYSVTIAATPINFVVVDGNENKMVFYSTCGEELFQKYHPFYGYSHHIYSDNVYFYVLFRRHSILRCYDVYGELKWQWGLPFPGHPHIAVFQGTLYFPDTQLSRVLLYKYQDRSSGCCLPTKNPYIRNLNLRLKEKENDQKLVIGEICNLANGQLVVSDIKHEQQQPPPLDICRWTDDCFIVAFGREMRIFNRDRCRLKTIRTEKYYNRIYKYNDDQLVCGGHYIRDITQEVRDEKYRRWENNKYYYYCIDPIFDPYYVGVVDIKDGKCKDEVCRGKMRRWGRLEGDEGVDGLGVTSFGDVVMRREMKKIMEVEIGIWEVSCFVEWLREMSLVRKIRIGERMFSFLEYYTPRPHLSIIGECIS</sequence>
<dbReference type="EMBL" id="OX597816">
    <property type="protein sequence ID" value="CAI9720135.1"/>
    <property type="molecule type" value="Genomic_DNA"/>
</dbReference>
<dbReference type="SUPFAM" id="SSF50969">
    <property type="entry name" value="YVTN repeat-like/Quinoprotein amine dehydrogenase"/>
    <property type="match status" value="1"/>
</dbReference>
<dbReference type="Proteomes" id="UP001162480">
    <property type="component" value="Chromosome 3"/>
</dbReference>
<proteinExistence type="predicted"/>
<organism evidence="1 2">
    <name type="scientific">Octopus vulgaris</name>
    <name type="common">Common octopus</name>
    <dbReference type="NCBI Taxonomy" id="6645"/>
    <lineage>
        <taxon>Eukaryota</taxon>
        <taxon>Metazoa</taxon>
        <taxon>Spiralia</taxon>
        <taxon>Lophotrochozoa</taxon>
        <taxon>Mollusca</taxon>
        <taxon>Cephalopoda</taxon>
        <taxon>Coleoidea</taxon>
        <taxon>Octopodiformes</taxon>
        <taxon>Octopoda</taxon>
        <taxon>Incirrata</taxon>
        <taxon>Octopodidae</taxon>
        <taxon>Octopus</taxon>
    </lineage>
</organism>
<accession>A0AA36APU5</accession>